<dbReference type="PRINTS" id="PR00109">
    <property type="entry name" value="TYRKINASE"/>
</dbReference>
<keyword evidence="3 4" id="KW-0067">ATP-binding</keyword>
<keyword evidence="2 4" id="KW-0547">Nucleotide-binding</keyword>
<keyword evidence="8" id="KW-0808">Transferase</keyword>
<evidence type="ECO:0000259" key="7">
    <source>
        <dbReference type="PROSITE" id="PS50011"/>
    </source>
</evidence>
<reference evidence="8" key="1">
    <citation type="submission" date="2013-12" db="EMBL/GenBank/DDBJ databases">
        <title>The Genome Sequence of Aphanomyces invadans NJM9701.</title>
        <authorList>
            <consortium name="The Broad Institute Genomics Platform"/>
            <person name="Russ C."/>
            <person name="Tyler B."/>
            <person name="van West P."/>
            <person name="Dieguez-Uribeondo J."/>
            <person name="Young S.K."/>
            <person name="Zeng Q."/>
            <person name="Gargeya S."/>
            <person name="Fitzgerald M."/>
            <person name="Abouelleil A."/>
            <person name="Alvarado L."/>
            <person name="Chapman S.B."/>
            <person name="Gainer-Dewar J."/>
            <person name="Goldberg J."/>
            <person name="Griggs A."/>
            <person name="Gujja S."/>
            <person name="Hansen M."/>
            <person name="Howarth C."/>
            <person name="Imamovic A."/>
            <person name="Ireland A."/>
            <person name="Larimer J."/>
            <person name="McCowan C."/>
            <person name="Murphy C."/>
            <person name="Pearson M."/>
            <person name="Poon T.W."/>
            <person name="Priest M."/>
            <person name="Roberts A."/>
            <person name="Saif S."/>
            <person name="Shea T."/>
            <person name="Sykes S."/>
            <person name="Wortman J."/>
            <person name="Nusbaum C."/>
            <person name="Birren B."/>
        </authorList>
    </citation>
    <scope>NUCLEOTIDE SEQUENCE [LARGE SCALE GENOMIC DNA]</scope>
    <source>
        <strain evidence="8">NJM9701</strain>
    </source>
</reference>
<dbReference type="Gene3D" id="1.10.510.10">
    <property type="entry name" value="Transferase(Phosphotransferase) domain 1"/>
    <property type="match status" value="1"/>
</dbReference>
<keyword evidence="6" id="KW-1133">Transmembrane helix</keyword>
<organism evidence="8">
    <name type="scientific">Aphanomyces invadans</name>
    <dbReference type="NCBI Taxonomy" id="157072"/>
    <lineage>
        <taxon>Eukaryota</taxon>
        <taxon>Sar</taxon>
        <taxon>Stramenopiles</taxon>
        <taxon>Oomycota</taxon>
        <taxon>Saprolegniomycetes</taxon>
        <taxon>Saprolegniales</taxon>
        <taxon>Verrucalvaceae</taxon>
        <taxon>Aphanomyces</taxon>
    </lineage>
</organism>
<comment type="similarity">
    <text evidence="5">Belongs to the protein kinase superfamily.</text>
</comment>
<keyword evidence="6" id="KW-0472">Membrane</keyword>
<feature type="transmembrane region" description="Helical" evidence="6">
    <location>
        <begin position="27"/>
        <end position="48"/>
    </location>
</feature>
<dbReference type="PANTHER" id="PTHR44329">
    <property type="entry name" value="SERINE/THREONINE-PROTEIN KINASE TNNI3K-RELATED"/>
    <property type="match status" value="1"/>
</dbReference>
<evidence type="ECO:0000256" key="5">
    <source>
        <dbReference type="RuleBase" id="RU000304"/>
    </source>
</evidence>
<dbReference type="GO" id="GO:0005524">
    <property type="term" value="F:ATP binding"/>
    <property type="evidence" value="ECO:0007669"/>
    <property type="project" value="UniProtKB-UniRule"/>
</dbReference>
<dbReference type="InterPro" id="IPR000719">
    <property type="entry name" value="Prot_kinase_dom"/>
</dbReference>
<dbReference type="InterPro" id="IPR001245">
    <property type="entry name" value="Ser-Thr/Tyr_kinase_cat_dom"/>
</dbReference>
<dbReference type="eggNOG" id="KOG0192">
    <property type="taxonomic scope" value="Eukaryota"/>
</dbReference>
<dbReference type="SMART" id="SM00220">
    <property type="entry name" value="S_TKc"/>
    <property type="match status" value="1"/>
</dbReference>
<evidence type="ECO:0000256" key="3">
    <source>
        <dbReference type="ARBA" id="ARBA00022840"/>
    </source>
</evidence>
<dbReference type="SUPFAM" id="SSF56112">
    <property type="entry name" value="Protein kinase-like (PK-like)"/>
    <property type="match status" value="1"/>
</dbReference>
<keyword evidence="1 5" id="KW-0723">Serine/threonine-protein kinase</keyword>
<dbReference type="PROSITE" id="PS00107">
    <property type="entry name" value="PROTEIN_KINASE_ATP"/>
    <property type="match status" value="1"/>
</dbReference>
<dbReference type="VEuPathDB" id="FungiDB:H310_11438"/>
<dbReference type="PANTHER" id="PTHR44329:SF214">
    <property type="entry name" value="PROTEIN KINASE DOMAIN-CONTAINING PROTEIN"/>
    <property type="match status" value="1"/>
</dbReference>
<dbReference type="RefSeq" id="XP_008876349.1">
    <property type="nucleotide sequence ID" value="XM_008878127.1"/>
</dbReference>
<accession>A0A024TNG3</accession>
<protein>
    <submittedName>
        <fullName evidence="8">TKL protein kinase</fullName>
    </submittedName>
</protein>
<dbReference type="PROSITE" id="PS00108">
    <property type="entry name" value="PROTEIN_KINASE_ST"/>
    <property type="match status" value="1"/>
</dbReference>
<name>A0A024TNG3_9STRA</name>
<dbReference type="InterPro" id="IPR051681">
    <property type="entry name" value="Ser/Thr_Kinases-Pseudokinases"/>
</dbReference>
<dbReference type="InterPro" id="IPR017441">
    <property type="entry name" value="Protein_kinase_ATP_BS"/>
</dbReference>
<evidence type="ECO:0000256" key="1">
    <source>
        <dbReference type="ARBA" id="ARBA00022527"/>
    </source>
</evidence>
<dbReference type="Pfam" id="PF00069">
    <property type="entry name" value="Pkinase"/>
    <property type="match status" value="1"/>
</dbReference>
<proteinExistence type="inferred from homology"/>
<evidence type="ECO:0000256" key="4">
    <source>
        <dbReference type="PROSITE-ProRule" id="PRU10141"/>
    </source>
</evidence>
<dbReference type="GO" id="GO:0004674">
    <property type="term" value="F:protein serine/threonine kinase activity"/>
    <property type="evidence" value="ECO:0007669"/>
    <property type="project" value="UniProtKB-KW"/>
</dbReference>
<evidence type="ECO:0000256" key="6">
    <source>
        <dbReference type="SAM" id="Phobius"/>
    </source>
</evidence>
<dbReference type="STRING" id="157072.A0A024TNG3"/>
<keyword evidence="8" id="KW-0418">Kinase</keyword>
<dbReference type="Gene3D" id="3.30.200.20">
    <property type="entry name" value="Phosphorylase Kinase, domain 1"/>
    <property type="match status" value="1"/>
</dbReference>
<dbReference type="GeneID" id="20088488"/>
<dbReference type="InterPro" id="IPR008271">
    <property type="entry name" value="Ser/Thr_kinase_AS"/>
</dbReference>
<gene>
    <name evidence="8" type="ORF">H310_11438</name>
</gene>
<sequence length="362" mass="39793">MIPANMTAQSTLPPTASPGGWTDEATVLIVSISVAIAVLAAWIGFLLYRRRSNMAASFHDNDDGLPQYAQMMETTPAPPLNLSSLEVYRIAAHDIAITSMLGSGGFADVYLGRFCGQEVAVKTLLRNHPTRREVAAFADEIQILAMLHSPFIVEFVGASWADDNARDLQCVIEYMNRGDLKEVLSTHAPDEFPWTEKLLCIQSIVEGLVYLHSFPIIHRDLKSRNVLLDTFKGTKLTDFGGSREETTSTMTAGVGTYRWMAPEVLLSHRYTTAADVYSFGMVLTEFDTHDIPFVHLKDPATGKALADVTIVGLLVSDAVDIPFSHAMPPWLAALGQRCVSRDPTHRPSSAEIASLLREQMQV</sequence>
<dbReference type="InterPro" id="IPR011009">
    <property type="entry name" value="Kinase-like_dom_sf"/>
</dbReference>
<dbReference type="PROSITE" id="PS50011">
    <property type="entry name" value="PROTEIN_KINASE_DOM"/>
    <property type="match status" value="1"/>
</dbReference>
<evidence type="ECO:0000313" key="8">
    <source>
        <dbReference type="EMBL" id="ETV95176.1"/>
    </source>
</evidence>
<keyword evidence="6" id="KW-0812">Transmembrane</keyword>
<dbReference type="AlphaFoldDB" id="A0A024TNG3"/>
<evidence type="ECO:0000256" key="2">
    <source>
        <dbReference type="ARBA" id="ARBA00022741"/>
    </source>
</evidence>
<dbReference type="EMBL" id="KI913982">
    <property type="protein sequence ID" value="ETV95176.1"/>
    <property type="molecule type" value="Genomic_DNA"/>
</dbReference>
<dbReference type="OrthoDB" id="339325at2759"/>
<feature type="binding site" evidence="4">
    <location>
        <position position="122"/>
    </location>
    <ligand>
        <name>ATP</name>
        <dbReference type="ChEBI" id="CHEBI:30616"/>
    </ligand>
</feature>
<feature type="domain" description="Protein kinase" evidence="7">
    <location>
        <begin position="95"/>
        <end position="360"/>
    </location>
</feature>